<reference evidence="9 10" key="1">
    <citation type="journal article" date="2018" name="Mol. Biol. Evol.">
        <title>Broad Genomic Sampling Reveals a Smut Pathogenic Ancestry of the Fungal Clade Ustilaginomycotina.</title>
        <authorList>
            <person name="Kijpornyongpan T."/>
            <person name="Mondo S.J."/>
            <person name="Barry K."/>
            <person name="Sandor L."/>
            <person name="Lee J."/>
            <person name="Lipzen A."/>
            <person name="Pangilinan J."/>
            <person name="LaButti K."/>
            <person name="Hainaut M."/>
            <person name="Henrissat B."/>
            <person name="Grigoriev I.V."/>
            <person name="Spatafora J.W."/>
            <person name="Aime M.C."/>
        </authorList>
    </citation>
    <scope>NUCLEOTIDE SEQUENCE [LARGE SCALE GENOMIC DNA]</scope>
    <source>
        <strain evidence="9 10">MCA 4718</strain>
    </source>
</reference>
<evidence type="ECO:0000259" key="8">
    <source>
        <dbReference type="Pfam" id="PF20222"/>
    </source>
</evidence>
<dbReference type="InterPro" id="IPR007309">
    <property type="entry name" value="TFIIIC_Bblock-bd"/>
</dbReference>
<name>A0A316U9L1_9BASI</name>
<keyword evidence="2" id="KW-0597">Phosphoprotein</keyword>
<keyword evidence="3" id="KW-0238">DNA-binding</keyword>
<dbReference type="GO" id="GO:0042791">
    <property type="term" value="P:5S class rRNA transcription by RNA polymerase III"/>
    <property type="evidence" value="ECO:0007669"/>
    <property type="project" value="TreeGrafter"/>
</dbReference>
<feature type="region of interest" description="Disordered" evidence="6">
    <location>
        <begin position="577"/>
        <end position="701"/>
    </location>
</feature>
<dbReference type="STRING" id="1684307.A0A316U9L1"/>
<feature type="compositionally biased region" description="Basic and acidic residues" evidence="6">
    <location>
        <begin position="628"/>
        <end position="639"/>
    </location>
</feature>
<dbReference type="SUPFAM" id="SSF46689">
    <property type="entry name" value="Homeodomain-like"/>
    <property type="match status" value="1"/>
</dbReference>
<keyword evidence="4" id="KW-0804">Transcription</keyword>
<feature type="domain" description="B-block binding subunit of TFIIIC" evidence="7">
    <location>
        <begin position="153"/>
        <end position="218"/>
    </location>
</feature>
<organism evidence="9 10">
    <name type="scientific">Pseudomicrostroma glucosiphilum</name>
    <dbReference type="NCBI Taxonomy" id="1684307"/>
    <lineage>
        <taxon>Eukaryota</taxon>
        <taxon>Fungi</taxon>
        <taxon>Dikarya</taxon>
        <taxon>Basidiomycota</taxon>
        <taxon>Ustilaginomycotina</taxon>
        <taxon>Exobasidiomycetes</taxon>
        <taxon>Microstromatales</taxon>
        <taxon>Microstromatales incertae sedis</taxon>
        <taxon>Pseudomicrostroma</taxon>
    </lineage>
</organism>
<evidence type="ECO:0000256" key="1">
    <source>
        <dbReference type="ARBA" id="ARBA00004123"/>
    </source>
</evidence>
<feature type="compositionally biased region" description="Acidic residues" evidence="6">
    <location>
        <begin position="282"/>
        <end position="295"/>
    </location>
</feature>
<dbReference type="Pfam" id="PF04182">
    <property type="entry name" value="B-block_TFIIIC"/>
    <property type="match status" value="1"/>
</dbReference>
<dbReference type="RefSeq" id="XP_025348331.1">
    <property type="nucleotide sequence ID" value="XM_025494928.1"/>
</dbReference>
<keyword evidence="10" id="KW-1185">Reference proteome</keyword>
<dbReference type="Proteomes" id="UP000245942">
    <property type="component" value="Unassembled WGS sequence"/>
</dbReference>
<protein>
    <submittedName>
        <fullName evidence="9">Uncharacterized protein</fullName>
    </submittedName>
</protein>
<evidence type="ECO:0000259" key="7">
    <source>
        <dbReference type="Pfam" id="PF04182"/>
    </source>
</evidence>
<evidence type="ECO:0000313" key="10">
    <source>
        <dbReference type="Proteomes" id="UP000245942"/>
    </source>
</evidence>
<evidence type="ECO:0000256" key="5">
    <source>
        <dbReference type="ARBA" id="ARBA00023242"/>
    </source>
</evidence>
<dbReference type="PANTHER" id="PTHR15180">
    <property type="entry name" value="GENERAL TRANSCRIPTION FACTOR 3C POLYPEPTIDE 1"/>
    <property type="match status" value="1"/>
</dbReference>
<evidence type="ECO:0000256" key="2">
    <source>
        <dbReference type="ARBA" id="ARBA00022553"/>
    </source>
</evidence>
<dbReference type="InterPro" id="IPR046488">
    <property type="entry name" value="Sfc3/Tfc3_C"/>
</dbReference>
<dbReference type="OrthoDB" id="68020at2759"/>
<dbReference type="GeneID" id="37016662"/>
<comment type="subcellular location">
    <subcellularLocation>
        <location evidence="1">Nucleus</location>
    </subcellularLocation>
</comment>
<evidence type="ECO:0000256" key="3">
    <source>
        <dbReference type="ARBA" id="ARBA00023125"/>
    </source>
</evidence>
<dbReference type="InterPro" id="IPR009057">
    <property type="entry name" value="Homeodomain-like_sf"/>
</dbReference>
<feature type="domain" description="Transcription factor tau subunit sfc3/Tfc3 C-terminal" evidence="8">
    <location>
        <begin position="1403"/>
        <end position="1729"/>
    </location>
</feature>
<gene>
    <name evidence="9" type="ORF">BCV69DRAFT_312424</name>
</gene>
<dbReference type="GO" id="GO:0003677">
    <property type="term" value="F:DNA binding"/>
    <property type="evidence" value="ECO:0007669"/>
    <property type="project" value="UniProtKB-KW"/>
</dbReference>
<feature type="region of interest" description="Disordered" evidence="6">
    <location>
        <begin position="746"/>
        <end position="779"/>
    </location>
</feature>
<evidence type="ECO:0000256" key="6">
    <source>
        <dbReference type="SAM" id="MobiDB-lite"/>
    </source>
</evidence>
<dbReference type="GO" id="GO:0000127">
    <property type="term" value="C:transcription factor TFIIIC complex"/>
    <property type="evidence" value="ECO:0007669"/>
    <property type="project" value="InterPro"/>
</dbReference>
<feature type="region of interest" description="Disordered" evidence="6">
    <location>
        <begin position="1244"/>
        <end position="1280"/>
    </location>
</feature>
<keyword evidence="5" id="KW-0539">Nucleus</keyword>
<feature type="compositionally biased region" description="Basic residues" evidence="6">
    <location>
        <begin position="1250"/>
        <end position="1265"/>
    </location>
</feature>
<dbReference type="GO" id="GO:0005634">
    <property type="term" value="C:nucleus"/>
    <property type="evidence" value="ECO:0007669"/>
    <property type="project" value="UniProtKB-SubCell"/>
</dbReference>
<feature type="region of interest" description="Disordered" evidence="6">
    <location>
        <begin position="238"/>
        <end position="307"/>
    </location>
</feature>
<dbReference type="PANTHER" id="PTHR15180:SF1">
    <property type="entry name" value="GENERAL TRANSCRIPTION FACTOR 3C POLYPEPTIDE 1"/>
    <property type="match status" value="1"/>
</dbReference>
<evidence type="ECO:0000256" key="4">
    <source>
        <dbReference type="ARBA" id="ARBA00023163"/>
    </source>
</evidence>
<proteinExistence type="predicted"/>
<dbReference type="InterPro" id="IPR044210">
    <property type="entry name" value="Tfc3-like"/>
</dbReference>
<sequence>MDEISAYLIEEIAMDGESGTDKKRFAHFIRKFHQERHTERPDEPMNTVDDLYVNSVWKVFSKQPRINIGRRVPAASGSGSAGLSKQGKGIKKLKSDFASFVDKVEILSKDRPETFQDLYSEEYGDEVRIVVDEALARLKITGSTNDKLVTGATYATLQIAARAREEAVASTEIGRLTGFDAKTVFSFLKKLIELELVVKFKVNENRTSTNYVLHRRYWNKSPRWLAIAEAEAEASAVAAGNEAVTREGSMAPDEGEDGGNITAREASPVDEPTQMPFRDNELDSDSDDGAEADSGDESRGVLPSSELQGMLSYPRMTPSRALTVASSPALLRGRLLKLMDKCKSHVVARPRLWERLGFEHGTRRERKVFNEVVRRLINLRDIEYVFVDIEGRKPLACLRLTEKGLEEARNEGAAARDAATKAKEMHLEEQLRKADFAYRAHVTFERQIVDVINSSGAAGATVTDIANRLSFSDNTRRHIDEYLRKTDEGGPDVNAQDLFIEGAKEMFGRERRIRYWTRPGIIQHYRGQAEQTVILQEQIEAFQDVNLDKLTSFNTPNDERTYSNAAELFAELSQPLEERATPSGPAGKGDSGATPKPAKVRKTPVKDPNKQRNPIDPVTGKVRKGRPRKIDQAAKRGAAEEGEGAPPKKKPKAGKSAAADPTPVSSEQLPGPSTSTTSVTQPAEADEAQRNDVAPASDEIQHLASTSAITDDSAIQLSSAVNEDHASAAPDFGDPEPVVDSANSVKMEDLSDSADQKSTPASRRAARRRNPPAKSRLNLSAERRSRLLLDLLDANGGIIDEMDFNAKFEMFVNEREGENADAYLNDVGDLREIKTRRRVYDALTSRGSVGVKTTMAPMKRGGGYAQRKIIYKTDLPAEVVDEFLQEIAAGRRTRQPNQYVARAETSRKIALGDMDAAQAEALAADHLLATKPLHELLEDSSTRAMFSQSRVIVSQQYGLIVGSIGKLSYLHKYLMRALELETEEQQGGIGVTSRKYGVIDIDAMMNHAPLEVFTKLKAPQADSPDLTTALADPLLRSKPVCEQSEAVQSSLEVSIEGSNRSYFEQLVASLYLLGLATPVEDFRPEADGIPLVAAAGLRDHPSLYRFKLDERLMVALRKEADPGPAEMRSLADANTFWHNLFRQKDVCCREMSHTLRHYHQHTSLPEWVKAPLSLLTYRLGKSSSWNTGYQLSKRQSNFILRFIDYPEGALRGSILDDPGMLEQLSSITMAPTWVIEQRIRKALGPAPKKSSVKHSKPSSKRARPSKQKEDDSSDSAPEDTSAAIHAYGGSEAERRAAQLRRARAIEWIKNFEEMCQTHNIDGMRHMMLEEATRQLKGQFLDTGDAFLLQMLSAMVEEALRPPPADDSIDAAGEGASVQNDRPGRDRQSSPEGVQNPDLLGRKRRNKIAWTRESDELLRDAGMILTVRDAFRNNRSNWAVAKALFPDKSPIQIRKRFVEVLSQAVGDAAYLTQLGVEWQKLWELYRGTSILPDRDPRKADGFDLRVHVDFLRQHIDKEEVQRTVELAATTANLTLALEDFGGQWILKETRALPPAAVHNPDQQITQVNRTEALVSHTFTVPNGTPEGGADEDADMVDEDLMFERQLCAVKMSIDTPSHLWNEAAAVDFVMGVGERQIGEACKAMLDERCIRLASSEGRRLPGRNFTYTDDFVKRRQNLPVPVADLASQSIAAQRSLTQQLEDEDEVELLMDDEVGNTVATVQLLHNGTVESLIDLEQLQLLKNETKFNCKALIDQDVEVGIKLIKIAGGDTNGRSETTDLTKSLALEAPPRPERLSPADWLPYSETMPRLRDAAFESVAKGARGKRDSATADSIQQFKVALDSAGKVGIPLSQVQIDGSILGKLLQQSSRTSPMAFLAGYDCPRIISALYLKDWAVKLALKDTWVMPRCWVAMEGQFIEQRWREGVEQIIGHLFVYCGATRARLCELLSPQWDRLEVCDLIRGACSTGVVEQRFICLSSGETFTGLDAEYRAKTDEEIFVAPTRAREGRSGRPWYGFVMEESFE</sequence>
<evidence type="ECO:0000313" key="9">
    <source>
        <dbReference type="EMBL" id="PWN21171.1"/>
    </source>
</evidence>
<dbReference type="EMBL" id="KZ819326">
    <property type="protein sequence ID" value="PWN21171.1"/>
    <property type="molecule type" value="Genomic_DNA"/>
</dbReference>
<dbReference type="Pfam" id="PF20222">
    <property type="entry name" value="DUF6581"/>
    <property type="match status" value="1"/>
</dbReference>
<accession>A0A316U9L1</accession>
<feature type="region of interest" description="Disordered" evidence="6">
    <location>
        <begin position="1361"/>
        <end position="1399"/>
    </location>
</feature>
<dbReference type="GO" id="GO:0006384">
    <property type="term" value="P:transcription initiation at RNA polymerase III promoter"/>
    <property type="evidence" value="ECO:0007669"/>
    <property type="project" value="InterPro"/>
</dbReference>
<feature type="compositionally biased region" description="Polar residues" evidence="6">
    <location>
        <begin position="663"/>
        <end position="681"/>
    </location>
</feature>